<dbReference type="AlphaFoldDB" id="A0A9P7DHG9"/>
<dbReference type="GeneID" id="64600270"/>
<name>A0A9P7DHG9_9AGAM</name>
<protein>
    <submittedName>
        <fullName evidence="1">Uncharacterized protein</fullName>
    </submittedName>
</protein>
<dbReference type="RefSeq" id="XP_041160663.1">
    <property type="nucleotide sequence ID" value="XM_041306506.1"/>
</dbReference>
<organism evidence="1 2">
    <name type="scientific">Suillus plorans</name>
    <dbReference type="NCBI Taxonomy" id="116603"/>
    <lineage>
        <taxon>Eukaryota</taxon>
        <taxon>Fungi</taxon>
        <taxon>Dikarya</taxon>
        <taxon>Basidiomycota</taxon>
        <taxon>Agaricomycotina</taxon>
        <taxon>Agaricomycetes</taxon>
        <taxon>Agaricomycetidae</taxon>
        <taxon>Boletales</taxon>
        <taxon>Suillineae</taxon>
        <taxon>Suillaceae</taxon>
        <taxon>Suillus</taxon>
    </lineage>
</organism>
<dbReference type="EMBL" id="JABBWE010000025">
    <property type="protein sequence ID" value="KAG1794552.1"/>
    <property type="molecule type" value="Genomic_DNA"/>
</dbReference>
<dbReference type="OrthoDB" id="2679520at2759"/>
<evidence type="ECO:0000313" key="1">
    <source>
        <dbReference type="EMBL" id="KAG1794552.1"/>
    </source>
</evidence>
<reference evidence="1" key="1">
    <citation type="journal article" date="2020" name="New Phytol.">
        <title>Comparative genomics reveals dynamic genome evolution in host specialist ectomycorrhizal fungi.</title>
        <authorList>
            <person name="Lofgren L.A."/>
            <person name="Nguyen N.H."/>
            <person name="Vilgalys R."/>
            <person name="Ruytinx J."/>
            <person name="Liao H.L."/>
            <person name="Branco S."/>
            <person name="Kuo A."/>
            <person name="LaButti K."/>
            <person name="Lipzen A."/>
            <person name="Andreopoulos W."/>
            <person name="Pangilinan J."/>
            <person name="Riley R."/>
            <person name="Hundley H."/>
            <person name="Na H."/>
            <person name="Barry K."/>
            <person name="Grigoriev I.V."/>
            <person name="Stajich J.E."/>
            <person name="Kennedy P.G."/>
        </authorList>
    </citation>
    <scope>NUCLEOTIDE SEQUENCE</scope>
    <source>
        <strain evidence="1">S12</strain>
    </source>
</reference>
<evidence type="ECO:0000313" key="2">
    <source>
        <dbReference type="Proteomes" id="UP000719766"/>
    </source>
</evidence>
<keyword evidence="2" id="KW-1185">Reference proteome</keyword>
<accession>A0A9P7DHG9</accession>
<gene>
    <name evidence="1" type="ORF">HD556DRAFT_1442739</name>
</gene>
<comment type="caution">
    <text evidence="1">The sequence shown here is derived from an EMBL/GenBank/DDBJ whole genome shotgun (WGS) entry which is preliminary data.</text>
</comment>
<sequence>MECSIRKCSAAISVQEGQEVKLFDGMPVCEKCDAFLHAPLPTFTRKTESVKKPYEESEAYKKEVIHDGRALLDYPAHLPFPKQGHGVRRIQVPDKEGGMRYKYITRRVESKK</sequence>
<dbReference type="Proteomes" id="UP000719766">
    <property type="component" value="Unassembled WGS sequence"/>
</dbReference>
<proteinExistence type="predicted"/>